<protein>
    <submittedName>
        <fullName evidence="1">Uncharacterized protein</fullName>
    </submittedName>
</protein>
<sequence length="1448" mass="159646">MSSCSNAQSTKVDFVKNQNALLSTESHERKLGEDREEEEEEEEDEDADFNPFLKETPSQEASSSLSSEVDGLDTDAVNSGLSKLTSKEQICAVGDSEQESIVQSTFSADGTCEKELKKNDTCTSIKRKSALISQFDIETNQEKDTDLSLETEGTEVRIGQLSNATKSRSPVIEIDNDDAICMRTRARYSLASFTLDELETFLQETDDDDDLQNVDDEEEYRKFLAAVLQGGDGVGLSTHENENIDDEDEDNDADFEIELEELLESDIDENAAVKTRKELDGAGRRPETRQNKRQTASSQCEKKISGQVKRPLRPLLPSLHNGLLAPGKSLLPEATLSFRSSTSGMGLVNGFTPQQIGQLYSLIHEHVQLLIQVFSLLVLDPSRQQIASQIQSLLFELLHKRDDVLALKSVPYPSTCFSPSYICSSVSDAKFAPPQCNIESASTYYERRMCLPQSNQNPSEGRCEHNLNRQTFQDNEASWWVPFVRGPVISVLDVSPLNLVGRYVDDVHSAVQASRKRYLESGSDIRVEKEPLFPYFPPLPEASSEVSSAPVSTAANTGPTSPGQQPPKKTLAAMLVESTKKQSIALVLKEIAKLTQRFFPLFNPALFPHKPPSPAVVNRVLFTDSEDVLLALGLMEYNTDWKAIQQRFLPCKSKHQIFVRQKNRCSSKAPENPIKAVRRMKTSPLTAEEIACIQEGLKVYKFDWTSVWKYMVPHRDPSLLPRQWRVAIGTQKSYKQDASKKERRRLYESKRRRLKAAALENWQDISDKEECQAENAGGEISGAENCIDNPGVAYVHQAFLADWRPDTYTLACSGHFPTNSGEENLVSDVISHEDAHYRGQQHDYGDCGHAHSQMGYKSAFQSLSKLSQFPHGSSNLRNDIHCAPAAIQPKNPVLDTSTSCSKYYYRPYRSRRVSSTHLVRLAPDLPPVNLPPSVRVVSQAAFKGYQSGTSKIYPVGGGNATGKNDNSTPQIPNSEKLGTVHPVKGTRTTPKDSVSGSQLERPGTVRGRSAVAEKGTSTDLQMHPLLFKTPENGNVPYYPLKFSSGIPSSFSFFPGSEPQINLSLLHNPHQQNHFGCSSRSFKSKASTSMSGGIDFHPLLQKYNDMQFQSTSDAMQTTCQDNSSGGMPGLTNRSSNLNEKSNEPDLEIHLNSASGKEKIVKSKELKTQHSMGLTKTVAFCGTAAESQESSAPIGQQGEKNPSVITSNLGSSVHPLVVADDNIRSSEVDDVGDESHPEIVMEQEELSDSEEDIEEHVEFECEEMADSEGEDGSGCDENVEVQDKEVRTSAVENVVKNTAAKESLSEPGVNSDSQVDKALFINGSKMLKMTSTGERKVDESCPSWLSLDSCRVSNPVLSNTKHERHTTGEAPDSGNFALSRPSRCFKKTKSICKVVTEDGYAVDTVEQLSLGPLVSATPRKSRKCPGKMNASLNIGLTLESSSNDVNCKDG</sequence>
<organism evidence="1 2">
    <name type="scientific">Bauhinia variegata</name>
    <name type="common">Purple orchid tree</name>
    <name type="synonym">Phanera variegata</name>
    <dbReference type="NCBI Taxonomy" id="167791"/>
    <lineage>
        <taxon>Eukaryota</taxon>
        <taxon>Viridiplantae</taxon>
        <taxon>Streptophyta</taxon>
        <taxon>Embryophyta</taxon>
        <taxon>Tracheophyta</taxon>
        <taxon>Spermatophyta</taxon>
        <taxon>Magnoliopsida</taxon>
        <taxon>eudicotyledons</taxon>
        <taxon>Gunneridae</taxon>
        <taxon>Pentapetalae</taxon>
        <taxon>rosids</taxon>
        <taxon>fabids</taxon>
        <taxon>Fabales</taxon>
        <taxon>Fabaceae</taxon>
        <taxon>Cercidoideae</taxon>
        <taxon>Cercideae</taxon>
        <taxon>Bauhiniinae</taxon>
        <taxon>Bauhinia</taxon>
    </lineage>
</organism>
<keyword evidence="2" id="KW-1185">Reference proteome</keyword>
<gene>
    <name evidence="1" type="ORF">L6164_032218</name>
</gene>
<reference evidence="1 2" key="1">
    <citation type="journal article" date="2022" name="DNA Res.">
        <title>Chromosomal-level genome assembly of the orchid tree Bauhinia variegata (Leguminosae; Cercidoideae) supports the allotetraploid origin hypothesis of Bauhinia.</title>
        <authorList>
            <person name="Zhong Y."/>
            <person name="Chen Y."/>
            <person name="Zheng D."/>
            <person name="Pang J."/>
            <person name="Liu Y."/>
            <person name="Luo S."/>
            <person name="Meng S."/>
            <person name="Qian L."/>
            <person name="Wei D."/>
            <person name="Dai S."/>
            <person name="Zhou R."/>
        </authorList>
    </citation>
    <scope>NUCLEOTIDE SEQUENCE [LARGE SCALE GENOMIC DNA]</scope>
    <source>
        <strain evidence="1">BV-YZ2020</strain>
    </source>
</reference>
<dbReference type="Proteomes" id="UP000828941">
    <property type="component" value="Chromosome 13"/>
</dbReference>
<comment type="caution">
    <text evidence="1">The sequence shown here is derived from an EMBL/GenBank/DDBJ whole genome shotgun (WGS) entry which is preliminary data.</text>
</comment>
<evidence type="ECO:0000313" key="2">
    <source>
        <dbReference type="Proteomes" id="UP000828941"/>
    </source>
</evidence>
<proteinExistence type="predicted"/>
<accession>A0ACB9KMX7</accession>
<evidence type="ECO:0000313" key="1">
    <source>
        <dbReference type="EMBL" id="KAI4298687.1"/>
    </source>
</evidence>
<dbReference type="EMBL" id="CM039438">
    <property type="protein sequence ID" value="KAI4298687.1"/>
    <property type="molecule type" value="Genomic_DNA"/>
</dbReference>
<name>A0ACB9KMX7_BAUVA</name>